<dbReference type="AlphaFoldDB" id="A3IVQ8"/>
<organism evidence="1 2">
    <name type="scientific">Crocosphaera chwakensis CCY0110</name>
    <dbReference type="NCBI Taxonomy" id="391612"/>
    <lineage>
        <taxon>Bacteria</taxon>
        <taxon>Bacillati</taxon>
        <taxon>Cyanobacteriota</taxon>
        <taxon>Cyanophyceae</taxon>
        <taxon>Oscillatoriophycideae</taxon>
        <taxon>Chroococcales</taxon>
        <taxon>Aphanothecaceae</taxon>
        <taxon>Crocosphaera</taxon>
        <taxon>Crocosphaera chwakensis</taxon>
    </lineage>
</organism>
<proteinExistence type="predicted"/>
<evidence type="ECO:0000313" key="1">
    <source>
        <dbReference type="EMBL" id="EAZ89448.1"/>
    </source>
</evidence>
<name>A3IVQ8_9CHRO</name>
<accession>A3IVQ8</accession>
<reference evidence="1 2" key="1">
    <citation type="submission" date="2007-03" db="EMBL/GenBank/DDBJ databases">
        <authorList>
            <person name="Stal L."/>
            <person name="Ferriera S."/>
            <person name="Johnson J."/>
            <person name="Kravitz S."/>
            <person name="Beeson K."/>
            <person name="Sutton G."/>
            <person name="Rogers Y.-H."/>
            <person name="Friedman R."/>
            <person name="Frazier M."/>
            <person name="Venter J.C."/>
        </authorList>
    </citation>
    <scope>NUCLEOTIDE SEQUENCE [LARGE SCALE GENOMIC DNA]</scope>
    <source>
        <strain evidence="1 2">CCY0110</strain>
    </source>
</reference>
<dbReference type="EMBL" id="AAXW01000044">
    <property type="protein sequence ID" value="EAZ89448.1"/>
    <property type="molecule type" value="Genomic_DNA"/>
</dbReference>
<keyword evidence="2" id="KW-1185">Reference proteome</keyword>
<gene>
    <name evidence="1" type="ORF">CY0110_27109</name>
</gene>
<protein>
    <submittedName>
        <fullName evidence="1">Uncharacterized protein</fullName>
    </submittedName>
</protein>
<evidence type="ECO:0000313" key="2">
    <source>
        <dbReference type="Proteomes" id="UP000003781"/>
    </source>
</evidence>
<dbReference type="Proteomes" id="UP000003781">
    <property type="component" value="Unassembled WGS sequence"/>
</dbReference>
<comment type="caution">
    <text evidence="1">The sequence shown here is derived from an EMBL/GenBank/DDBJ whole genome shotgun (WGS) entry which is preliminary data.</text>
</comment>
<sequence>MKKILFLTFIVSFFYLLKYNLVMALPIPSFYQGMPYNEARTKMLELGWQVPIINNSQDCQFMQDICKDYPEVNACSETGVSFCLFIFTDANGKQFKITTAGRDPLEMVNWRNE</sequence>